<name>A0A3L8D3Z0_OOCBI</name>
<evidence type="ECO:0000313" key="2">
    <source>
        <dbReference type="Proteomes" id="UP000279307"/>
    </source>
</evidence>
<evidence type="ECO:0000313" key="1">
    <source>
        <dbReference type="EMBL" id="RLU14956.1"/>
    </source>
</evidence>
<accession>A0A3L8D3Z0</accession>
<protein>
    <submittedName>
        <fullName evidence="1">Uncharacterized protein</fullName>
    </submittedName>
</protein>
<organism evidence="1 2">
    <name type="scientific">Ooceraea biroi</name>
    <name type="common">Clonal raider ant</name>
    <name type="synonym">Cerapachys biroi</name>
    <dbReference type="NCBI Taxonomy" id="2015173"/>
    <lineage>
        <taxon>Eukaryota</taxon>
        <taxon>Metazoa</taxon>
        <taxon>Ecdysozoa</taxon>
        <taxon>Arthropoda</taxon>
        <taxon>Hexapoda</taxon>
        <taxon>Insecta</taxon>
        <taxon>Pterygota</taxon>
        <taxon>Neoptera</taxon>
        <taxon>Endopterygota</taxon>
        <taxon>Hymenoptera</taxon>
        <taxon>Apocrita</taxon>
        <taxon>Aculeata</taxon>
        <taxon>Formicoidea</taxon>
        <taxon>Formicidae</taxon>
        <taxon>Dorylinae</taxon>
        <taxon>Ooceraea</taxon>
    </lineage>
</organism>
<comment type="caution">
    <text evidence="1">The sequence shown here is derived from an EMBL/GenBank/DDBJ whole genome shotgun (WGS) entry which is preliminary data.</text>
</comment>
<reference evidence="1 2" key="1">
    <citation type="journal article" date="2018" name="Genome Res.">
        <title>The genomic architecture and molecular evolution of ant odorant receptors.</title>
        <authorList>
            <person name="McKenzie S.K."/>
            <person name="Kronauer D.J.C."/>
        </authorList>
    </citation>
    <scope>NUCLEOTIDE SEQUENCE [LARGE SCALE GENOMIC DNA]</scope>
    <source>
        <strain evidence="1">Clonal line C1</strain>
    </source>
</reference>
<dbReference type="EMBL" id="QOIP01000014">
    <property type="protein sequence ID" value="RLU14956.1"/>
    <property type="molecule type" value="Genomic_DNA"/>
</dbReference>
<sequence>MRAGDETDFSPSAGKAPILFIAFSLEIFEQPFDLANRRRPNLKRFLADAIAGNCAPGHQVNEDIDGWGWGEICPGLFGKGTDMANKIHLRATVGGRTVCASRPGLNANGKVRRNGRDSYRTIPSSHVVDPETFRATPAADRCAHCADRFTATMNARRTRSGKPLYANAFTKELA</sequence>
<dbReference type="Proteomes" id="UP000279307">
    <property type="component" value="Chromosome 14"/>
</dbReference>
<proteinExistence type="predicted"/>
<dbReference type="AlphaFoldDB" id="A0A3L8D3Z0"/>
<gene>
    <name evidence="1" type="ORF">DMN91_012843</name>
</gene>